<accession>Q2SN24</accession>
<dbReference type="STRING" id="349521.HCH_01069"/>
<dbReference type="PANTHER" id="PTHR37528">
    <property type="entry name" value="UPF0149 PROTEIN YGFB"/>
    <property type="match status" value="1"/>
</dbReference>
<name>Q2SN24_HAHCH</name>
<reference evidence="2 3" key="1">
    <citation type="journal article" date="2005" name="Nucleic Acids Res.">
        <title>Genomic blueprint of Hahella chejuensis, a marine microbe producing an algicidal agent.</title>
        <authorList>
            <person name="Jeong H."/>
            <person name="Yim J.H."/>
            <person name="Lee C."/>
            <person name="Choi S.-H."/>
            <person name="Park Y.K."/>
            <person name="Yoon S.H."/>
            <person name="Hur C.-G."/>
            <person name="Kang H.-Y."/>
            <person name="Kim D."/>
            <person name="Lee H.H."/>
            <person name="Park K.H."/>
            <person name="Park S.-H."/>
            <person name="Park H.-S."/>
            <person name="Lee H.K."/>
            <person name="Oh T.K."/>
            <person name="Kim J.F."/>
        </authorList>
    </citation>
    <scope>NUCLEOTIDE SEQUENCE [LARGE SCALE GENOMIC DNA]</scope>
    <source>
        <strain evidence="2 3">KCTC 2396</strain>
    </source>
</reference>
<dbReference type="RefSeq" id="WP_011395025.1">
    <property type="nucleotide sequence ID" value="NC_007645.1"/>
</dbReference>
<gene>
    <name evidence="2" type="ordered locus">HCH_01069</name>
</gene>
<sequence>MSQPYHALQQLLNRIDADATPAGVHGLWCGRMAAGDRAQDNDWWSYTLRFAGSVNAIEDNLQAAFKAVYGYAEAALTQDNMSFQPWLPEDAVECALRVAALADWCRGFVEGLTSVLGSGLSSCSADVQEILQDLMDIGEVDPEVDGDEQDERELLELTEFVKVAALNVLQELTVAKKNAAPEKKTLH</sequence>
<organism evidence="2 3">
    <name type="scientific">Hahella chejuensis (strain KCTC 2396)</name>
    <dbReference type="NCBI Taxonomy" id="349521"/>
    <lineage>
        <taxon>Bacteria</taxon>
        <taxon>Pseudomonadati</taxon>
        <taxon>Pseudomonadota</taxon>
        <taxon>Gammaproteobacteria</taxon>
        <taxon>Oceanospirillales</taxon>
        <taxon>Hahellaceae</taxon>
        <taxon>Hahella</taxon>
    </lineage>
</organism>
<protein>
    <submittedName>
        <fullName evidence="2">Uncharacterized protein conserved in bacteria</fullName>
    </submittedName>
</protein>
<dbReference type="SUPFAM" id="SSF101327">
    <property type="entry name" value="YgfB-like"/>
    <property type="match status" value="1"/>
</dbReference>
<evidence type="ECO:0000313" key="2">
    <source>
        <dbReference type="EMBL" id="ABC27950.1"/>
    </source>
</evidence>
<dbReference type="PANTHER" id="PTHR37528:SF1">
    <property type="entry name" value="UPF0149 PROTEIN YGFB"/>
    <property type="match status" value="1"/>
</dbReference>
<dbReference type="OrthoDB" id="9783391at2"/>
<proteinExistence type="inferred from homology"/>
<dbReference type="GO" id="GO:0005829">
    <property type="term" value="C:cytosol"/>
    <property type="evidence" value="ECO:0007669"/>
    <property type="project" value="TreeGrafter"/>
</dbReference>
<dbReference type="eggNOG" id="COG3079">
    <property type="taxonomic scope" value="Bacteria"/>
</dbReference>
<evidence type="ECO:0000313" key="3">
    <source>
        <dbReference type="Proteomes" id="UP000000238"/>
    </source>
</evidence>
<dbReference type="KEGG" id="hch:HCH_01069"/>
<keyword evidence="3" id="KW-1185">Reference proteome</keyword>
<dbReference type="HOGENOM" id="CLU_085336_0_1_6"/>
<dbReference type="Pfam" id="PF03695">
    <property type="entry name" value="UPF0149"/>
    <property type="match status" value="1"/>
</dbReference>
<dbReference type="Gene3D" id="1.20.120.740">
    <property type="entry name" value="YgfB uncharacterised protein family UPF0149, PF03695"/>
    <property type="match status" value="1"/>
</dbReference>
<dbReference type="AlphaFoldDB" id="Q2SN24"/>
<comment type="similarity">
    <text evidence="1">Belongs to the UPF0149 family.</text>
</comment>
<evidence type="ECO:0000256" key="1">
    <source>
        <dbReference type="ARBA" id="ARBA00038308"/>
    </source>
</evidence>
<dbReference type="Proteomes" id="UP000000238">
    <property type="component" value="Chromosome"/>
</dbReference>
<dbReference type="EMBL" id="CP000155">
    <property type="protein sequence ID" value="ABC27950.1"/>
    <property type="molecule type" value="Genomic_DNA"/>
</dbReference>
<dbReference type="InterPro" id="IPR011978">
    <property type="entry name" value="YgfB-like"/>
</dbReference>
<dbReference type="InterPro" id="IPR036255">
    <property type="entry name" value="YgfB-like_sf"/>
</dbReference>